<organism evidence="1 2">
    <name type="scientific">Lactobacillus delbrueckii</name>
    <dbReference type="NCBI Taxonomy" id="1584"/>
    <lineage>
        <taxon>Bacteria</taxon>
        <taxon>Bacillati</taxon>
        <taxon>Bacillota</taxon>
        <taxon>Bacilli</taxon>
        <taxon>Lactobacillales</taxon>
        <taxon>Lactobacillaceae</taxon>
        <taxon>Lactobacillus</taxon>
    </lineage>
</organism>
<evidence type="ECO:0000313" key="2">
    <source>
        <dbReference type="Proteomes" id="UP001054884"/>
    </source>
</evidence>
<accession>A0ABD0AH42</accession>
<dbReference type="EMBL" id="BNHY01000043">
    <property type="protein sequence ID" value="GHN34395.1"/>
    <property type="molecule type" value="Genomic_DNA"/>
</dbReference>
<comment type="caution">
    <text evidence="1">The sequence shown here is derived from an EMBL/GenBank/DDBJ whole genome shotgun (WGS) entry which is preliminary data.</text>
</comment>
<dbReference type="InterPro" id="IPR002052">
    <property type="entry name" value="DNA_methylase_N6_adenine_CS"/>
</dbReference>
<gene>
    <name evidence="1" type="ORF">ME791_15470</name>
</gene>
<dbReference type="InterPro" id="IPR029063">
    <property type="entry name" value="SAM-dependent_MTases_sf"/>
</dbReference>
<protein>
    <recommendedName>
        <fullName evidence="3">Site-specific DNA-methyltransferase</fullName>
    </recommendedName>
</protein>
<reference evidence="1 2" key="1">
    <citation type="journal article" date="2022" name="J. Dairy Sci.">
        <title>Genetic diversity of Lactobacillus delbrueckii isolated from raw milk in Hokkaido, Japan.</title>
        <authorList>
            <person name="Tsuchihashi H."/>
            <person name="Ichikawa A."/>
            <person name="Takeda M."/>
            <person name="Koizumi A."/>
            <person name="Mizoguchi C."/>
            <person name="Ishida T."/>
            <person name="Kimura K."/>
        </authorList>
    </citation>
    <scope>NUCLEOTIDE SEQUENCE [LARGE SCALE GENOMIC DNA]</scope>
    <source>
        <strain evidence="1 2">ME-791</strain>
    </source>
</reference>
<sequence>MIKDQLTKNNTVGPNTREIEKLRKVFPHYFDKNGDFMIDRLKELLSSTDVEMRKEGYELKFLGKSYAKLLTSTETKTVLTPIIEHNTKGINAESKNVYMVGDNIDAIKHLLKSYSNEVDCIYIDPPYNTGKKDFVYPDTFEFSKESLAKSAGIEEDEAERILNMAGKSTHSAWLTFMYPRLLLV</sequence>
<evidence type="ECO:0008006" key="3">
    <source>
        <dbReference type="Google" id="ProtNLM"/>
    </source>
</evidence>
<dbReference type="AlphaFoldDB" id="A0ABD0AH42"/>
<dbReference type="Gene3D" id="3.40.50.150">
    <property type="entry name" value="Vaccinia Virus protein VP39"/>
    <property type="match status" value="1"/>
</dbReference>
<dbReference type="RefSeq" id="WP_035175494.1">
    <property type="nucleotide sequence ID" value="NZ_BNHQ01000043.1"/>
</dbReference>
<name>A0ABD0AH42_9LACO</name>
<evidence type="ECO:0000313" key="1">
    <source>
        <dbReference type="EMBL" id="GHN34395.1"/>
    </source>
</evidence>
<dbReference type="SUPFAM" id="SSF53335">
    <property type="entry name" value="S-adenosyl-L-methionine-dependent methyltransferases"/>
    <property type="match status" value="1"/>
</dbReference>
<dbReference type="PROSITE" id="PS00092">
    <property type="entry name" value="N6_MTASE"/>
    <property type="match status" value="1"/>
</dbReference>
<proteinExistence type="predicted"/>
<dbReference type="Proteomes" id="UP001054884">
    <property type="component" value="Unassembled WGS sequence"/>
</dbReference>